<accession>A0A814EV50</accession>
<dbReference type="Gene3D" id="2.20.25.240">
    <property type="match status" value="1"/>
</dbReference>
<evidence type="ECO:0000313" key="7">
    <source>
        <dbReference type="Proteomes" id="UP000663879"/>
    </source>
</evidence>
<proteinExistence type="predicted"/>
<evidence type="ECO:0000259" key="5">
    <source>
        <dbReference type="Pfam" id="PF10551"/>
    </source>
</evidence>
<gene>
    <name evidence="6" type="ORF">OXX778_LOCUS15091</name>
</gene>
<dbReference type="OrthoDB" id="10029846at2759"/>
<sequence>MNINSPIVKRLRSNKNYKASNLVSTSKNKQVNIVAENDFQTVVEQLCHSETIIEQIDNETIDDFFSKLDIEDFCVSNDNSDCSKSSKSQDSLVDQINNLNLNSDFDSSEEAWYLSHSQRKGYKLYSFGCRYTVEKPKQEEVINAEKVYWRCEKYPDCKGRAISKGLIPPLNVTKSHNHEFKTELKDELKALNELKANAIQTNDPPRVLIQKLQTNLTDQCIVSLPKKEAIRQLVLRTRNTNAGKGYNAKSIAELEIPESLQTTIKGKKFYYGDSQKNDKNRIIFFTTDENLKLLSTNNDWYMDGTFDISPTIFKQVFSIHINFRGTTLPMLYALLPNKKQTTYKKLFKMILKLITKKPNSDNCDFELAAINAARLVFECEIYGCFFHLSQSFWRRIQQDGLKNWFKDDKLRITFRKTQALAFVPVEDVKECFKMIKDDAPRTATSFLTYIENNYVGSDTKKSRFPLEFWNLYNRVKLQLPRTNNSIESWHSRISRNTCQNLTIKKVIDLFKEEQNTMEADLVLLFSGKCLKVTNSKVEKREQDLKRTIDAYNRAHMGLFLNGLANLINDKIYNHKNYKTKSVKA</sequence>
<dbReference type="InterPro" id="IPR018289">
    <property type="entry name" value="MULE_transposase_dom"/>
</dbReference>
<evidence type="ECO:0000256" key="1">
    <source>
        <dbReference type="ARBA" id="ARBA00022723"/>
    </source>
</evidence>
<keyword evidence="1" id="KW-0479">Metal-binding</keyword>
<protein>
    <recommendedName>
        <fullName evidence="8">MULE transposase domain-containing protein</fullName>
    </recommendedName>
</protein>
<evidence type="ECO:0000259" key="4">
    <source>
        <dbReference type="Pfam" id="PF04500"/>
    </source>
</evidence>
<dbReference type="InterPro" id="IPR007588">
    <property type="entry name" value="Znf_FLYWCH"/>
</dbReference>
<evidence type="ECO:0008006" key="8">
    <source>
        <dbReference type="Google" id="ProtNLM"/>
    </source>
</evidence>
<dbReference type="GO" id="GO:0008270">
    <property type="term" value="F:zinc ion binding"/>
    <property type="evidence" value="ECO:0007669"/>
    <property type="project" value="UniProtKB-KW"/>
</dbReference>
<evidence type="ECO:0000256" key="3">
    <source>
        <dbReference type="ARBA" id="ARBA00022833"/>
    </source>
</evidence>
<dbReference type="AlphaFoldDB" id="A0A814EV50"/>
<dbReference type="Pfam" id="PF10551">
    <property type="entry name" value="MULE"/>
    <property type="match status" value="1"/>
</dbReference>
<dbReference type="PANTHER" id="PTHR47160:SF10">
    <property type="entry name" value="MULE TRANSPOSASE DOMAIN-CONTAINING PROTEIN"/>
    <property type="match status" value="1"/>
</dbReference>
<dbReference type="EMBL" id="CAJNOC010003248">
    <property type="protein sequence ID" value="CAF0974407.1"/>
    <property type="molecule type" value="Genomic_DNA"/>
</dbReference>
<keyword evidence="3" id="KW-0862">Zinc</keyword>
<evidence type="ECO:0000313" key="6">
    <source>
        <dbReference type="EMBL" id="CAF0974407.1"/>
    </source>
</evidence>
<evidence type="ECO:0000256" key="2">
    <source>
        <dbReference type="ARBA" id="ARBA00022771"/>
    </source>
</evidence>
<dbReference type="Proteomes" id="UP000663879">
    <property type="component" value="Unassembled WGS sequence"/>
</dbReference>
<feature type="domain" description="MULE transposase" evidence="5">
    <location>
        <begin position="300"/>
        <end position="390"/>
    </location>
</feature>
<organism evidence="6 7">
    <name type="scientific">Brachionus calyciflorus</name>
    <dbReference type="NCBI Taxonomy" id="104777"/>
    <lineage>
        <taxon>Eukaryota</taxon>
        <taxon>Metazoa</taxon>
        <taxon>Spiralia</taxon>
        <taxon>Gnathifera</taxon>
        <taxon>Rotifera</taxon>
        <taxon>Eurotatoria</taxon>
        <taxon>Monogononta</taxon>
        <taxon>Pseudotrocha</taxon>
        <taxon>Ploima</taxon>
        <taxon>Brachionidae</taxon>
        <taxon>Brachionus</taxon>
    </lineage>
</organism>
<dbReference type="PANTHER" id="PTHR47160">
    <property type="entry name" value="PUTATIVE-RELATED"/>
    <property type="match status" value="1"/>
</dbReference>
<dbReference type="Pfam" id="PF04500">
    <property type="entry name" value="FLYWCH"/>
    <property type="match status" value="1"/>
</dbReference>
<reference evidence="6" key="1">
    <citation type="submission" date="2021-02" db="EMBL/GenBank/DDBJ databases">
        <authorList>
            <person name="Nowell W R."/>
        </authorList>
    </citation>
    <scope>NUCLEOTIDE SEQUENCE</scope>
    <source>
        <strain evidence="6">Ploen Becks lab</strain>
    </source>
</reference>
<keyword evidence="7" id="KW-1185">Reference proteome</keyword>
<name>A0A814EV50_9BILA</name>
<feature type="domain" description="FLYWCH-type" evidence="4">
    <location>
        <begin position="116"/>
        <end position="178"/>
    </location>
</feature>
<comment type="caution">
    <text evidence="6">The sequence shown here is derived from an EMBL/GenBank/DDBJ whole genome shotgun (WGS) entry which is preliminary data.</text>
</comment>
<keyword evidence="2" id="KW-0863">Zinc-finger</keyword>